<dbReference type="AlphaFoldDB" id="A0A8K0WNG6"/>
<evidence type="ECO:0000313" key="1">
    <source>
        <dbReference type="EMBL" id="KAH7310504.1"/>
    </source>
</evidence>
<accession>A0A8K0WNG6</accession>
<name>A0A8K0WNG6_9HYPO</name>
<proteinExistence type="predicted"/>
<keyword evidence="2" id="KW-1185">Reference proteome</keyword>
<protein>
    <submittedName>
        <fullName evidence="1">Uncharacterized protein</fullName>
    </submittedName>
</protein>
<dbReference type="EMBL" id="JAGPNK010000012">
    <property type="protein sequence ID" value="KAH7310504.1"/>
    <property type="molecule type" value="Genomic_DNA"/>
</dbReference>
<sequence length="85" mass="9782">MTAFLFFLHSMGSSTVTNPYHTLLDMPIHFSWSDTKNTTTVDKKMPEHFHPWTPVPSSTHQHFTLLSFTTHTISLPSYQRGVSLF</sequence>
<evidence type="ECO:0000313" key="2">
    <source>
        <dbReference type="Proteomes" id="UP000813444"/>
    </source>
</evidence>
<organism evidence="1 2">
    <name type="scientific">Stachybotrys elegans</name>
    <dbReference type="NCBI Taxonomy" id="80388"/>
    <lineage>
        <taxon>Eukaryota</taxon>
        <taxon>Fungi</taxon>
        <taxon>Dikarya</taxon>
        <taxon>Ascomycota</taxon>
        <taxon>Pezizomycotina</taxon>
        <taxon>Sordariomycetes</taxon>
        <taxon>Hypocreomycetidae</taxon>
        <taxon>Hypocreales</taxon>
        <taxon>Stachybotryaceae</taxon>
        <taxon>Stachybotrys</taxon>
    </lineage>
</organism>
<gene>
    <name evidence="1" type="ORF">B0I35DRAFT_75108</name>
</gene>
<dbReference type="Proteomes" id="UP000813444">
    <property type="component" value="Unassembled WGS sequence"/>
</dbReference>
<reference evidence="1" key="1">
    <citation type="journal article" date="2021" name="Nat. Commun.">
        <title>Genetic determinants of endophytism in the Arabidopsis root mycobiome.</title>
        <authorList>
            <person name="Mesny F."/>
            <person name="Miyauchi S."/>
            <person name="Thiergart T."/>
            <person name="Pickel B."/>
            <person name="Atanasova L."/>
            <person name="Karlsson M."/>
            <person name="Huettel B."/>
            <person name="Barry K.W."/>
            <person name="Haridas S."/>
            <person name="Chen C."/>
            <person name="Bauer D."/>
            <person name="Andreopoulos W."/>
            <person name="Pangilinan J."/>
            <person name="LaButti K."/>
            <person name="Riley R."/>
            <person name="Lipzen A."/>
            <person name="Clum A."/>
            <person name="Drula E."/>
            <person name="Henrissat B."/>
            <person name="Kohler A."/>
            <person name="Grigoriev I.V."/>
            <person name="Martin F.M."/>
            <person name="Hacquard S."/>
        </authorList>
    </citation>
    <scope>NUCLEOTIDE SEQUENCE</scope>
    <source>
        <strain evidence="1">MPI-CAGE-CH-0235</strain>
    </source>
</reference>
<comment type="caution">
    <text evidence="1">The sequence shown here is derived from an EMBL/GenBank/DDBJ whole genome shotgun (WGS) entry which is preliminary data.</text>
</comment>